<evidence type="ECO:0000313" key="3">
    <source>
        <dbReference type="EMBL" id="TXG37455.1"/>
    </source>
</evidence>
<dbReference type="InterPro" id="IPR005627">
    <property type="entry name" value="CutC-like"/>
</dbReference>
<dbReference type="GO" id="GO:0005737">
    <property type="term" value="C:cytoplasm"/>
    <property type="evidence" value="ECO:0007669"/>
    <property type="project" value="UniProtKB-SubCell"/>
</dbReference>
<dbReference type="OrthoDB" id="9815677at2"/>
<keyword evidence="4" id="KW-1185">Reference proteome</keyword>
<dbReference type="Pfam" id="PF03932">
    <property type="entry name" value="CutC"/>
    <property type="match status" value="1"/>
</dbReference>
<keyword evidence="2" id="KW-0963">Cytoplasm</keyword>
<evidence type="ECO:0000313" key="4">
    <source>
        <dbReference type="Proteomes" id="UP000321080"/>
    </source>
</evidence>
<protein>
    <recommendedName>
        <fullName evidence="2">PF03932 family protein CutC</fullName>
    </recommendedName>
</protein>
<reference evidence="3 4" key="1">
    <citation type="submission" date="2019-08" db="EMBL/GenBank/DDBJ databases">
        <title>Seonamhaeicola sediminis sp. nov., isolated from marine sediment.</title>
        <authorList>
            <person name="Cao W.R."/>
        </authorList>
    </citation>
    <scope>NUCLEOTIDE SEQUENCE [LARGE SCALE GENOMIC DNA]</scope>
    <source>
        <strain evidence="3 4">1505</strain>
    </source>
</reference>
<dbReference type="PANTHER" id="PTHR12598">
    <property type="entry name" value="COPPER HOMEOSTASIS PROTEIN CUTC"/>
    <property type="match status" value="1"/>
</dbReference>
<dbReference type="HAMAP" id="MF_00795">
    <property type="entry name" value="CutC"/>
    <property type="match status" value="1"/>
</dbReference>
<sequence length="233" mass="25560">MILEVCANSYQSAINATEAGAHRIELCSELSVGGITPSFGLLKQVIQVVSIPVFVLIRPRSGDFVFSKDEFDIMRQDIQVCKQLGCDGIVSGVLCYDNTIDIERTKELVELSKPLSFTFHRAFDLVKSPTKSLEDLIEMGVNRVLSSGQELTAEKGIHLLKQLKEMSKGNITILPGCGISANNAKLFKDFGFDEIHASASKKVFKNESIKGYGDSLQTESAIKIIKSILKNIS</sequence>
<proteinExistence type="inferred from homology"/>
<evidence type="ECO:0000256" key="1">
    <source>
        <dbReference type="ARBA" id="ARBA00007768"/>
    </source>
</evidence>
<dbReference type="PANTHER" id="PTHR12598:SF0">
    <property type="entry name" value="COPPER HOMEOSTASIS PROTEIN CUTC HOMOLOG"/>
    <property type="match status" value="1"/>
</dbReference>
<dbReference type="FunFam" id="3.20.20.380:FF:000001">
    <property type="entry name" value="Copper homeostasis protein CutC"/>
    <property type="match status" value="1"/>
</dbReference>
<dbReference type="EMBL" id="VRKQ01000010">
    <property type="protein sequence ID" value="TXG37455.1"/>
    <property type="molecule type" value="Genomic_DNA"/>
</dbReference>
<accession>A0A5C7GJS3</accession>
<dbReference type="AlphaFoldDB" id="A0A5C7GJS3"/>
<comment type="caution">
    <text evidence="2">Once thought to be involved in copper homeostasis, experiments in E.coli have shown this is not the case.</text>
</comment>
<dbReference type="SUPFAM" id="SSF110395">
    <property type="entry name" value="CutC-like"/>
    <property type="match status" value="1"/>
</dbReference>
<evidence type="ECO:0000256" key="2">
    <source>
        <dbReference type="HAMAP-Rule" id="MF_00795"/>
    </source>
</evidence>
<comment type="caution">
    <text evidence="3">The sequence shown here is derived from an EMBL/GenBank/DDBJ whole genome shotgun (WGS) entry which is preliminary data.</text>
</comment>
<gene>
    <name evidence="2" type="primary">cutC</name>
    <name evidence="3" type="ORF">FUA22_12970</name>
</gene>
<organism evidence="3 4">
    <name type="scientific">Seonamhaeicola maritimus</name>
    <dbReference type="NCBI Taxonomy" id="2591822"/>
    <lineage>
        <taxon>Bacteria</taxon>
        <taxon>Pseudomonadati</taxon>
        <taxon>Bacteroidota</taxon>
        <taxon>Flavobacteriia</taxon>
        <taxon>Flavobacteriales</taxon>
        <taxon>Flavobacteriaceae</taxon>
    </lineage>
</organism>
<dbReference type="RefSeq" id="WP_147768981.1">
    <property type="nucleotide sequence ID" value="NZ_VRKQ01000010.1"/>
</dbReference>
<dbReference type="InterPro" id="IPR036822">
    <property type="entry name" value="CutC-like_dom_sf"/>
</dbReference>
<dbReference type="Proteomes" id="UP000321080">
    <property type="component" value="Unassembled WGS sequence"/>
</dbReference>
<comment type="similarity">
    <text evidence="1 2">Belongs to the CutC family.</text>
</comment>
<dbReference type="GO" id="GO:0005507">
    <property type="term" value="F:copper ion binding"/>
    <property type="evidence" value="ECO:0007669"/>
    <property type="project" value="TreeGrafter"/>
</dbReference>
<dbReference type="Gene3D" id="3.20.20.380">
    <property type="entry name" value="Copper homeostasis (CutC) domain"/>
    <property type="match status" value="1"/>
</dbReference>
<comment type="subcellular location">
    <subcellularLocation>
        <location evidence="2">Cytoplasm</location>
    </subcellularLocation>
</comment>
<name>A0A5C7GJS3_9FLAO</name>